<evidence type="ECO:0000256" key="1">
    <source>
        <dbReference type="ARBA" id="ARBA00009630"/>
    </source>
</evidence>
<name>A0A8K0XMT1_9AGAR</name>
<dbReference type="Pfam" id="PF00085">
    <property type="entry name" value="Thioredoxin"/>
    <property type="match status" value="1"/>
</dbReference>
<comment type="similarity">
    <text evidence="1">Belongs to the glutaredoxin family. Monothiol subfamily.</text>
</comment>
<organism evidence="8 9">
    <name type="scientific">Cristinia sonorae</name>
    <dbReference type="NCBI Taxonomy" id="1940300"/>
    <lineage>
        <taxon>Eukaryota</taxon>
        <taxon>Fungi</taxon>
        <taxon>Dikarya</taxon>
        <taxon>Basidiomycota</taxon>
        <taxon>Agaricomycotina</taxon>
        <taxon>Agaricomycetes</taxon>
        <taxon>Agaricomycetidae</taxon>
        <taxon>Agaricales</taxon>
        <taxon>Pleurotineae</taxon>
        <taxon>Stephanosporaceae</taxon>
        <taxon>Cristinia</taxon>
    </lineage>
</organism>
<comment type="caution">
    <text evidence="8">The sequence shown here is derived from an EMBL/GenBank/DDBJ whole genome shotgun (WGS) entry which is preliminary data.</text>
</comment>
<evidence type="ECO:0000313" key="9">
    <source>
        <dbReference type="Proteomes" id="UP000813824"/>
    </source>
</evidence>
<dbReference type="InterPro" id="IPR013766">
    <property type="entry name" value="Thioredoxin_domain"/>
</dbReference>
<dbReference type="OrthoDB" id="415696at2759"/>
<gene>
    <name evidence="8" type="ORF">BXZ70DRAFT_947767</name>
</gene>
<dbReference type="Proteomes" id="UP000813824">
    <property type="component" value="Unassembled WGS sequence"/>
</dbReference>
<dbReference type="GO" id="GO:0015036">
    <property type="term" value="F:disulfide oxidoreductase activity"/>
    <property type="evidence" value="ECO:0007669"/>
    <property type="project" value="UniProtKB-ARBA"/>
</dbReference>
<dbReference type="SUPFAM" id="SSF52833">
    <property type="entry name" value="Thioredoxin-like"/>
    <property type="match status" value="2"/>
</dbReference>
<reference evidence="8" key="1">
    <citation type="journal article" date="2021" name="New Phytol.">
        <title>Evolutionary innovations through gain and loss of genes in the ectomycorrhizal Boletales.</title>
        <authorList>
            <person name="Wu G."/>
            <person name="Miyauchi S."/>
            <person name="Morin E."/>
            <person name="Kuo A."/>
            <person name="Drula E."/>
            <person name="Varga T."/>
            <person name="Kohler A."/>
            <person name="Feng B."/>
            <person name="Cao Y."/>
            <person name="Lipzen A."/>
            <person name="Daum C."/>
            <person name="Hundley H."/>
            <person name="Pangilinan J."/>
            <person name="Johnson J."/>
            <person name="Barry K."/>
            <person name="LaButti K."/>
            <person name="Ng V."/>
            <person name="Ahrendt S."/>
            <person name="Min B."/>
            <person name="Choi I.G."/>
            <person name="Park H."/>
            <person name="Plett J.M."/>
            <person name="Magnuson J."/>
            <person name="Spatafora J.W."/>
            <person name="Nagy L.G."/>
            <person name="Henrissat B."/>
            <person name="Grigoriev I.V."/>
            <person name="Yang Z.L."/>
            <person name="Xu J."/>
            <person name="Martin F.M."/>
        </authorList>
    </citation>
    <scope>NUCLEOTIDE SEQUENCE</scope>
    <source>
        <strain evidence="8">KKN 215</strain>
    </source>
</reference>
<proteinExistence type="inferred from homology"/>
<dbReference type="PANTHER" id="PTHR10293">
    <property type="entry name" value="GLUTAREDOXIN FAMILY MEMBER"/>
    <property type="match status" value="1"/>
</dbReference>
<evidence type="ECO:0000256" key="4">
    <source>
        <dbReference type="ARBA" id="ARBA00023014"/>
    </source>
</evidence>
<evidence type="ECO:0000256" key="5">
    <source>
        <dbReference type="ARBA" id="ARBA00055846"/>
    </source>
</evidence>
<dbReference type="GO" id="GO:0051537">
    <property type="term" value="F:2 iron, 2 sulfur cluster binding"/>
    <property type="evidence" value="ECO:0007669"/>
    <property type="project" value="TreeGrafter"/>
</dbReference>
<dbReference type="PROSITE" id="PS51354">
    <property type="entry name" value="GLUTAREDOXIN_2"/>
    <property type="match status" value="1"/>
</dbReference>
<dbReference type="InterPro" id="IPR033658">
    <property type="entry name" value="GRX_PICOT-like"/>
</dbReference>
<dbReference type="FunFam" id="3.40.30.10:FF:000012">
    <property type="entry name" value="Monothiol glutaredoxin"/>
    <property type="match status" value="1"/>
</dbReference>
<dbReference type="Gene3D" id="3.40.30.10">
    <property type="entry name" value="Glutaredoxin"/>
    <property type="match status" value="2"/>
</dbReference>
<dbReference type="Pfam" id="PF00462">
    <property type="entry name" value="Glutaredoxin"/>
    <property type="match status" value="1"/>
</dbReference>
<keyword evidence="9" id="KW-1185">Reference proteome</keyword>
<dbReference type="InterPro" id="IPR002109">
    <property type="entry name" value="Glutaredoxin"/>
</dbReference>
<feature type="domain" description="Thioredoxin" evidence="7">
    <location>
        <begin position="1"/>
        <end position="151"/>
    </location>
</feature>
<comment type="function">
    <text evidence="5">Monothiol glutaredoxin involved in the biogenesis of iron-sulfur clusters. Binds one iron-sulfur cluster per dimer. The iron-sulfur cluster is bound between subunits, and is complexed by a bound glutathione and a cysteine residue from each subunit.</text>
</comment>
<dbReference type="AlphaFoldDB" id="A0A8K0XMT1"/>
<dbReference type="EMBL" id="JAEVFJ010000026">
    <property type="protein sequence ID" value="KAH8094505.1"/>
    <property type="molecule type" value="Genomic_DNA"/>
</dbReference>
<dbReference type="PANTHER" id="PTHR10293:SF73">
    <property type="entry name" value="GLUTAREDOXIN-3"/>
    <property type="match status" value="1"/>
</dbReference>
<dbReference type="CDD" id="cd02984">
    <property type="entry name" value="TRX_PICOT"/>
    <property type="match status" value="1"/>
</dbReference>
<dbReference type="GO" id="GO:0006879">
    <property type="term" value="P:intracellular iron ion homeostasis"/>
    <property type="evidence" value="ECO:0007669"/>
    <property type="project" value="TreeGrafter"/>
</dbReference>
<dbReference type="FunFam" id="3.40.30.10:FF:000092">
    <property type="entry name" value="Monothiol glutaredoxin"/>
    <property type="match status" value="1"/>
</dbReference>
<protein>
    <submittedName>
        <fullName evidence="8">Glutaredoxin</fullName>
    </submittedName>
</protein>
<dbReference type="InterPro" id="IPR036249">
    <property type="entry name" value="Thioredoxin-like_sf"/>
</dbReference>
<dbReference type="GO" id="GO:0046872">
    <property type="term" value="F:metal ion binding"/>
    <property type="evidence" value="ECO:0007669"/>
    <property type="project" value="UniProtKB-KW"/>
</dbReference>
<evidence type="ECO:0000256" key="6">
    <source>
        <dbReference type="SAM" id="MobiDB-lite"/>
    </source>
</evidence>
<keyword evidence="4" id="KW-0411">Iron-sulfur</keyword>
<dbReference type="GO" id="GO:0005634">
    <property type="term" value="C:nucleus"/>
    <property type="evidence" value="ECO:0007669"/>
    <property type="project" value="TreeGrafter"/>
</dbReference>
<dbReference type="CDD" id="cd03028">
    <property type="entry name" value="GRX_PICOT_like"/>
    <property type="match status" value="1"/>
</dbReference>
<evidence type="ECO:0000256" key="3">
    <source>
        <dbReference type="ARBA" id="ARBA00023004"/>
    </source>
</evidence>
<feature type="region of interest" description="Disordered" evidence="6">
    <location>
        <begin position="110"/>
        <end position="138"/>
    </location>
</feature>
<dbReference type="PROSITE" id="PS51352">
    <property type="entry name" value="THIOREDOXIN_2"/>
    <property type="match status" value="1"/>
</dbReference>
<evidence type="ECO:0000259" key="7">
    <source>
        <dbReference type="PROSITE" id="PS51352"/>
    </source>
</evidence>
<evidence type="ECO:0000256" key="2">
    <source>
        <dbReference type="ARBA" id="ARBA00022723"/>
    </source>
</evidence>
<keyword evidence="3" id="KW-0408">Iron</keyword>
<sequence>MAATSPNFHVVTSAEHFKALLSEDLNRVSLINFWAPWAGPCQQMNKVVIELAKQNPALLVLQVEAEEQEDIAESFDINSVPSFLILRGHTLLSRIDGADATKLTSDVATHVRPPAPAPQSVTTQKPAPAGEEVEKTETPEELNARLQGLLKLDKVVLFMKGEPDAPRCGFSRKIVGILRDQKVDFTHFDILSDESVRSGMKILNNWPTFPQLIINGEFVGGLDIVQEMVENGELREMLEA</sequence>
<evidence type="ECO:0000313" key="8">
    <source>
        <dbReference type="EMBL" id="KAH8094505.1"/>
    </source>
</evidence>
<dbReference type="InterPro" id="IPR004480">
    <property type="entry name" value="Monothiol_GRX-rel"/>
</dbReference>
<keyword evidence="2" id="KW-0479">Metal-binding</keyword>
<accession>A0A8K0XMT1</accession>
<dbReference type="GO" id="GO:0005829">
    <property type="term" value="C:cytosol"/>
    <property type="evidence" value="ECO:0007669"/>
    <property type="project" value="TreeGrafter"/>
</dbReference>